<keyword evidence="6" id="KW-1185">Reference proteome</keyword>
<evidence type="ECO:0000313" key="5">
    <source>
        <dbReference type="EMBL" id="KAH9292360.1"/>
    </source>
</evidence>
<feature type="domain" description="Cathepsin propeptide inhibitor" evidence="4">
    <location>
        <begin position="18"/>
        <end position="74"/>
    </location>
</feature>
<name>A0AA38F8B9_TAXCH</name>
<dbReference type="InterPro" id="IPR000668">
    <property type="entry name" value="Peptidase_C1A_C"/>
</dbReference>
<gene>
    <name evidence="5" type="ORF">KI387_042451</name>
</gene>
<organism evidence="5 6">
    <name type="scientific">Taxus chinensis</name>
    <name type="common">Chinese yew</name>
    <name type="synonym">Taxus wallichiana var. chinensis</name>
    <dbReference type="NCBI Taxonomy" id="29808"/>
    <lineage>
        <taxon>Eukaryota</taxon>
        <taxon>Viridiplantae</taxon>
        <taxon>Streptophyta</taxon>
        <taxon>Embryophyta</taxon>
        <taxon>Tracheophyta</taxon>
        <taxon>Spermatophyta</taxon>
        <taxon>Pinopsida</taxon>
        <taxon>Pinidae</taxon>
        <taxon>Conifers II</taxon>
        <taxon>Cupressales</taxon>
        <taxon>Taxaceae</taxon>
        <taxon>Taxus</taxon>
    </lineage>
</organism>
<dbReference type="Pfam" id="PF00112">
    <property type="entry name" value="Peptidase_C1"/>
    <property type="match status" value="1"/>
</dbReference>
<comment type="similarity">
    <text evidence="1">Belongs to the peptidase C1 family.</text>
</comment>
<feature type="domain" description="Peptidase C1A papain C-terminal" evidence="3">
    <location>
        <begin position="101"/>
        <end position="297"/>
    </location>
</feature>
<dbReference type="EMBL" id="JAHRHJ020003166">
    <property type="protein sequence ID" value="KAH9292360.1"/>
    <property type="molecule type" value="Genomic_DNA"/>
</dbReference>
<accession>A0AA38F8B9</accession>
<dbReference type="CDD" id="cd02248">
    <property type="entry name" value="Peptidase_C1A"/>
    <property type="match status" value="1"/>
</dbReference>
<sequence length="299" mass="33714">LGYHPQDLSSETRLLERFEHWVGKHEKTYNDNLEKERRLDFFKDNLCYIHERNQQNLSYVLGLNEFSDLSHEEFKSKYLGRLMKTGPKNISLRYLQVADNLPDAVDWRKKGAVTDVKNQQQCGACWAFSAIAWVEAIIKIVTGNLISLSEQQLVDCDRNFEQLGCFEGKPGFAFQYIMDNGGIASETDYSYKGTDAICNKELERKHAVTIDDYEYAPDSNEAAMKNSVAHQPISVAIDAGGRDYSAYKSGIFTGNCGTSLNHAVTLLVMIEKPVWTIGLLNLRGGRRGVSKDTSGCIEM</sequence>
<dbReference type="Gene3D" id="3.90.70.10">
    <property type="entry name" value="Cysteine proteinases"/>
    <property type="match status" value="1"/>
</dbReference>
<evidence type="ECO:0000313" key="6">
    <source>
        <dbReference type="Proteomes" id="UP000824469"/>
    </source>
</evidence>
<evidence type="ECO:0000256" key="1">
    <source>
        <dbReference type="ARBA" id="ARBA00008455"/>
    </source>
</evidence>
<dbReference type="InterPro" id="IPR013128">
    <property type="entry name" value="Peptidase_C1A"/>
</dbReference>
<dbReference type="Pfam" id="PF08246">
    <property type="entry name" value="Inhibitor_I29"/>
    <property type="match status" value="1"/>
</dbReference>
<dbReference type="PROSITE" id="PS00139">
    <property type="entry name" value="THIOL_PROTEASE_CYS"/>
    <property type="match status" value="1"/>
</dbReference>
<dbReference type="GO" id="GO:0006508">
    <property type="term" value="P:proteolysis"/>
    <property type="evidence" value="ECO:0007669"/>
    <property type="project" value="InterPro"/>
</dbReference>
<dbReference type="SMART" id="SM00848">
    <property type="entry name" value="Inhibitor_I29"/>
    <property type="match status" value="1"/>
</dbReference>
<dbReference type="SUPFAM" id="SSF54001">
    <property type="entry name" value="Cysteine proteinases"/>
    <property type="match status" value="1"/>
</dbReference>
<keyword evidence="2" id="KW-1015">Disulfide bond</keyword>
<evidence type="ECO:0000259" key="3">
    <source>
        <dbReference type="SMART" id="SM00645"/>
    </source>
</evidence>
<dbReference type="PANTHER" id="PTHR12411">
    <property type="entry name" value="CYSTEINE PROTEASE FAMILY C1-RELATED"/>
    <property type="match status" value="1"/>
</dbReference>
<dbReference type="AlphaFoldDB" id="A0AA38F8B9"/>
<feature type="non-terminal residue" evidence="5">
    <location>
        <position position="299"/>
    </location>
</feature>
<dbReference type="Proteomes" id="UP000824469">
    <property type="component" value="Unassembled WGS sequence"/>
</dbReference>
<dbReference type="InterPro" id="IPR000169">
    <property type="entry name" value="Pept_cys_AS"/>
</dbReference>
<dbReference type="SMART" id="SM00645">
    <property type="entry name" value="Pept_C1"/>
    <property type="match status" value="1"/>
</dbReference>
<dbReference type="GO" id="GO:0008234">
    <property type="term" value="F:cysteine-type peptidase activity"/>
    <property type="evidence" value="ECO:0007669"/>
    <property type="project" value="InterPro"/>
</dbReference>
<dbReference type="InterPro" id="IPR013201">
    <property type="entry name" value="Prot_inhib_I29"/>
</dbReference>
<dbReference type="InterPro" id="IPR039417">
    <property type="entry name" value="Peptidase_C1A_papain-like"/>
</dbReference>
<reference evidence="5 6" key="1">
    <citation type="journal article" date="2021" name="Nat. Plants">
        <title>The Taxus genome provides insights into paclitaxel biosynthesis.</title>
        <authorList>
            <person name="Xiong X."/>
            <person name="Gou J."/>
            <person name="Liao Q."/>
            <person name="Li Y."/>
            <person name="Zhou Q."/>
            <person name="Bi G."/>
            <person name="Li C."/>
            <person name="Du R."/>
            <person name="Wang X."/>
            <person name="Sun T."/>
            <person name="Guo L."/>
            <person name="Liang H."/>
            <person name="Lu P."/>
            <person name="Wu Y."/>
            <person name="Zhang Z."/>
            <person name="Ro D.K."/>
            <person name="Shang Y."/>
            <person name="Huang S."/>
            <person name="Yan J."/>
        </authorList>
    </citation>
    <scope>NUCLEOTIDE SEQUENCE [LARGE SCALE GENOMIC DNA]</scope>
    <source>
        <strain evidence="5">Ta-2019</strain>
    </source>
</reference>
<comment type="caution">
    <text evidence="5">The sequence shown here is derived from an EMBL/GenBank/DDBJ whole genome shotgun (WGS) entry which is preliminary data.</text>
</comment>
<protein>
    <submittedName>
        <fullName evidence="5">Uncharacterized protein</fullName>
    </submittedName>
</protein>
<evidence type="ECO:0000259" key="4">
    <source>
        <dbReference type="SMART" id="SM00848"/>
    </source>
</evidence>
<evidence type="ECO:0000256" key="2">
    <source>
        <dbReference type="ARBA" id="ARBA00023157"/>
    </source>
</evidence>
<proteinExistence type="inferred from homology"/>
<dbReference type="InterPro" id="IPR038765">
    <property type="entry name" value="Papain-like_cys_pep_sf"/>
</dbReference>